<evidence type="ECO:0000313" key="1">
    <source>
        <dbReference type="EMBL" id="KAI4344512.1"/>
    </source>
</evidence>
<sequence>MVPVDFSRSVRWIEHQHILSQWAPSKRSVQILPFCFSYVPHSPMPPNFNSSQTVRSQLPPLQVSTQHTISPYSRLTSHSRATMDEHTHREPAQDSSGDALEKQRTPVIDDDDVLAWLLMEGNESDCELLNLPEPVKDTGKGTVKVRFIENPYSSLLVFQSSLSYITINGNEESCGSSFSDSDTSMMASVDTSGLSLNASFGNVRCAAEEERTREETWVSGEGVDGCDGFYWDDQVLARFLDEQVFSDSEK</sequence>
<accession>A0ACB9P7M2</accession>
<dbReference type="EMBL" id="CM039430">
    <property type="protein sequence ID" value="KAI4344512.1"/>
    <property type="molecule type" value="Genomic_DNA"/>
</dbReference>
<comment type="caution">
    <text evidence="1">The sequence shown here is derived from an EMBL/GenBank/DDBJ whole genome shotgun (WGS) entry which is preliminary data.</text>
</comment>
<protein>
    <submittedName>
        <fullName evidence="1">Uncharacterized protein</fullName>
    </submittedName>
</protein>
<name>A0ACB9P7M2_BAUVA</name>
<organism evidence="1 2">
    <name type="scientific">Bauhinia variegata</name>
    <name type="common">Purple orchid tree</name>
    <name type="synonym">Phanera variegata</name>
    <dbReference type="NCBI Taxonomy" id="167791"/>
    <lineage>
        <taxon>Eukaryota</taxon>
        <taxon>Viridiplantae</taxon>
        <taxon>Streptophyta</taxon>
        <taxon>Embryophyta</taxon>
        <taxon>Tracheophyta</taxon>
        <taxon>Spermatophyta</taxon>
        <taxon>Magnoliopsida</taxon>
        <taxon>eudicotyledons</taxon>
        <taxon>Gunneridae</taxon>
        <taxon>Pentapetalae</taxon>
        <taxon>rosids</taxon>
        <taxon>fabids</taxon>
        <taxon>Fabales</taxon>
        <taxon>Fabaceae</taxon>
        <taxon>Cercidoideae</taxon>
        <taxon>Cercideae</taxon>
        <taxon>Bauhiniinae</taxon>
        <taxon>Bauhinia</taxon>
    </lineage>
</organism>
<keyword evidence="2" id="KW-1185">Reference proteome</keyword>
<dbReference type="Proteomes" id="UP000828941">
    <property type="component" value="Chromosome 5"/>
</dbReference>
<gene>
    <name evidence="1" type="ORF">L6164_011729</name>
</gene>
<reference evidence="1 2" key="1">
    <citation type="journal article" date="2022" name="DNA Res.">
        <title>Chromosomal-level genome assembly of the orchid tree Bauhinia variegata (Leguminosae; Cercidoideae) supports the allotetraploid origin hypothesis of Bauhinia.</title>
        <authorList>
            <person name="Zhong Y."/>
            <person name="Chen Y."/>
            <person name="Zheng D."/>
            <person name="Pang J."/>
            <person name="Liu Y."/>
            <person name="Luo S."/>
            <person name="Meng S."/>
            <person name="Qian L."/>
            <person name="Wei D."/>
            <person name="Dai S."/>
            <person name="Zhou R."/>
        </authorList>
    </citation>
    <scope>NUCLEOTIDE SEQUENCE [LARGE SCALE GENOMIC DNA]</scope>
    <source>
        <strain evidence="1">BV-YZ2020</strain>
    </source>
</reference>
<evidence type="ECO:0000313" key="2">
    <source>
        <dbReference type="Proteomes" id="UP000828941"/>
    </source>
</evidence>
<proteinExistence type="predicted"/>